<sequence length="115" mass="13264">MSQTPGVLWDRRINRGINPYAGKPQRIRRNNQSGAGLPNMPNPGDLLQRAVTDAVVNGKRYAARQAKRAKRLKTRTRRANAKIIMQKKRSIRKQEGGRVRRKPVNHMPVVYQYHQ</sequence>
<comment type="caution">
    <text evidence="1">The sequence shown here is derived from an EMBL/GenBank/DDBJ whole genome shotgun (WGS) entry which is preliminary data.</text>
</comment>
<dbReference type="EMBL" id="CACRXK020003088">
    <property type="protein sequence ID" value="CAB3997396.1"/>
    <property type="molecule type" value="Genomic_DNA"/>
</dbReference>
<gene>
    <name evidence="1" type="ORF">PACLA_8A014180</name>
</gene>
<organism evidence="1 2">
    <name type="scientific">Paramuricea clavata</name>
    <name type="common">Red gorgonian</name>
    <name type="synonym">Violescent sea-whip</name>
    <dbReference type="NCBI Taxonomy" id="317549"/>
    <lineage>
        <taxon>Eukaryota</taxon>
        <taxon>Metazoa</taxon>
        <taxon>Cnidaria</taxon>
        <taxon>Anthozoa</taxon>
        <taxon>Octocorallia</taxon>
        <taxon>Malacalcyonacea</taxon>
        <taxon>Plexauridae</taxon>
        <taxon>Paramuricea</taxon>
    </lineage>
</organism>
<protein>
    <submittedName>
        <fullName evidence="1">Uncharacterized protein</fullName>
    </submittedName>
</protein>
<dbReference type="AlphaFoldDB" id="A0A6S7H418"/>
<dbReference type="Proteomes" id="UP001152795">
    <property type="component" value="Unassembled WGS sequence"/>
</dbReference>
<evidence type="ECO:0000313" key="1">
    <source>
        <dbReference type="EMBL" id="CAB3997396.1"/>
    </source>
</evidence>
<name>A0A6S7H418_PARCT</name>
<accession>A0A6S7H418</accession>
<keyword evidence="2" id="KW-1185">Reference proteome</keyword>
<proteinExistence type="predicted"/>
<reference evidence="1" key="1">
    <citation type="submission" date="2020-04" db="EMBL/GenBank/DDBJ databases">
        <authorList>
            <person name="Alioto T."/>
            <person name="Alioto T."/>
            <person name="Gomez Garrido J."/>
        </authorList>
    </citation>
    <scope>NUCLEOTIDE SEQUENCE</scope>
    <source>
        <strain evidence="1">A484AB</strain>
    </source>
</reference>
<evidence type="ECO:0000313" key="2">
    <source>
        <dbReference type="Proteomes" id="UP001152795"/>
    </source>
</evidence>